<dbReference type="OrthoDB" id="9807664at2"/>
<evidence type="ECO:0000256" key="8">
    <source>
        <dbReference type="ARBA" id="ARBA00066766"/>
    </source>
</evidence>
<name>A0A6S6XTS2_9PROT</name>
<feature type="binding site" evidence="9">
    <location>
        <position position="184"/>
    </location>
    <ligand>
        <name>Zn(2+)</name>
        <dbReference type="ChEBI" id="CHEBI:29105"/>
    </ligand>
</feature>
<dbReference type="EMBL" id="LR778301">
    <property type="protein sequence ID" value="CAB1368155.1"/>
    <property type="molecule type" value="Genomic_DNA"/>
</dbReference>
<keyword evidence="5" id="KW-0234">DNA repair</keyword>
<comment type="function">
    <text evidence="7">Hydrolysis of the deoxyribose N-glycosidic bond to excise 3-methyladenine from the damaged DNA polymer formed by alkylation lesions.</text>
</comment>
<organism evidence="10 11">
    <name type="scientific">Denitratisoma oestradiolicum</name>
    <dbReference type="NCBI Taxonomy" id="311182"/>
    <lineage>
        <taxon>Bacteria</taxon>
        <taxon>Pseudomonadati</taxon>
        <taxon>Pseudomonadota</taxon>
        <taxon>Betaproteobacteria</taxon>
        <taxon>Nitrosomonadales</taxon>
        <taxon>Sterolibacteriaceae</taxon>
        <taxon>Denitratisoma</taxon>
    </lineage>
</organism>
<evidence type="ECO:0000256" key="6">
    <source>
        <dbReference type="ARBA" id="ARBA00052558"/>
    </source>
</evidence>
<evidence type="ECO:0000256" key="9">
    <source>
        <dbReference type="PIRSR" id="PIRSR604597-1"/>
    </source>
</evidence>
<dbReference type="Proteomes" id="UP000515733">
    <property type="component" value="Chromosome"/>
</dbReference>
<dbReference type="AlphaFoldDB" id="A0A6S6XTS2"/>
<dbReference type="EC" id="3.2.2.20" evidence="8"/>
<evidence type="ECO:0000256" key="1">
    <source>
        <dbReference type="ARBA" id="ARBA00022723"/>
    </source>
</evidence>
<keyword evidence="1 9" id="KW-0479">Metal-binding</keyword>
<gene>
    <name evidence="10" type="primary">tag</name>
    <name evidence="10" type="ORF">DENOEST_0990</name>
</gene>
<evidence type="ECO:0000256" key="2">
    <source>
        <dbReference type="ARBA" id="ARBA00022763"/>
    </source>
</evidence>
<keyword evidence="2" id="KW-0227">DNA damage</keyword>
<evidence type="ECO:0000256" key="4">
    <source>
        <dbReference type="ARBA" id="ARBA00022833"/>
    </source>
</evidence>
<sequence length="198" mass="23165">MRLNEPTRCPWCGDDPLYRDYHDREWGVPQRDDRVLFEFLLLEGAQAGLSWITILKKRENYRRALDSFDPQAIARYGDQERQRLLADPGIVRNRLKIESAIRNAQAFLEVQENFGSFDAYLWRFVEGKPLTNHWQRMEQVPVATPAAEALSRDLRQRGFKFVGPTICYSLMQAVGMVNDHLASCYRHSEVMKRRSSDK</sequence>
<evidence type="ECO:0000313" key="11">
    <source>
        <dbReference type="Proteomes" id="UP000515733"/>
    </source>
</evidence>
<dbReference type="PANTHER" id="PTHR30037:SF4">
    <property type="entry name" value="DNA-3-METHYLADENINE GLYCOSYLASE I"/>
    <property type="match status" value="1"/>
</dbReference>
<evidence type="ECO:0000256" key="7">
    <source>
        <dbReference type="ARBA" id="ARBA00057608"/>
    </source>
</evidence>
<evidence type="ECO:0000256" key="5">
    <source>
        <dbReference type="ARBA" id="ARBA00023204"/>
    </source>
</evidence>
<dbReference type="GO" id="GO:0008725">
    <property type="term" value="F:DNA-3-methyladenine glycosylase activity"/>
    <property type="evidence" value="ECO:0007669"/>
    <property type="project" value="UniProtKB-EC"/>
</dbReference>
<dbReference type="NCBIfam" id="TIGR00624">
    <property type="entry name" value="tag"/>
    <property type="match status" value="1"/>
</dbReference>
<dbReference type="GO" id="GO:0046872">
    <property type="term" value="F:metal ion binding"/>
    <property type="evidence" value="ECO:0007669"/>
    <property type="project" value="UniProtKB-KW"/>
</dbReference>
<proteinExistence type="predicted"/>
<keyword evidence="4 9" id="KW-0862">Zinc</keyword>
<dbReference type="SUPFAM" id="SSF48150">
    <property type="entry name" value="DNA-glycosylase"/>
    <property type="match status" value="1"/>
</dbReference>
<keyword evidence="11" id="KW-1185">Reference proteome</keyword>
<dbReference type="InterPro" id="IPR005019">
    <property type="entry name" value="Adenine_glyco"/>
</dbReference>
<dbReference type="InterPro" id="IPR004597">
    <property type="entry name" value="Tag"/>
</dbReference>
<dbReference type="FunFam" id="1.10.340.30:FF:000009">
    <property type="entry name" value="DNA-3-methyladenine glycosylase I"/>
    <property type="match status" value="1"/>
</dbReference>
<keyword evidence="10" id="KW-0326">Glycosidase</keyword>
<dbReference type="KEGG" id="doe:DENOEST_0990"/>
<evidence type="ECO:0000256" key="3">
    <source>
        <dbReference type="ARBA" id="ARBA00022801"/>
    </source>
</evidence>
<protein>
    <recommendedName>
        <fullName evidence="8">DNA-3-methyladenine glycosylase I</fullName>
        <ecNumber evidence="8">3.2.2.20</ecNumber>
    </recommendedName>
</protein>
<dbReference type="InterPro" id="IPR052891">
    <property type="entry name" value="DNA-3mA_glycosylase"/>
</dbReference>
<accession>A0A6S6XTS2</accession>
<comment type="catalytic activity">
    <reaction evidence="6">
        <text>Hydrolysis of alkylated DNA, releasing 3-methyladenine.</text>
        <dbReference type="EC" id="3.2.2.20"/>
    </reaction>
</comment>
<reference evidence="10 11" key="1">
    <citation type="submission" date="2020-03" db="EMBL/GenBank/DDBJ databases">
        <authorList>
            <consortium name="Genoscope - CEA"/>
            <person name="William W."/>
        </authorList>
    </citation>
    <scope>NUCLEOTIDE SEQUENCE [LARGE SCALE GENOMIC DNA]</scope>
    <source>
        <strain evidence="11">DSM 16959</strain>
    </source>
</reference>
<dbReference type="RefSeq" id="WP_145771745.1">
    <property type="nucleotide sequence ID" value="NZ_LR778301.1"/>
</dbReference>
<keyword evidence="3 10" id="KW-0378">Hydrolase</keyword>
<dbReference type="GO" id="GO:0006284">
    <property type="term" value="P:base-excision repair"/>
    <property type="evidence" value="ECO:0007669"/>
    <property type="project" value="InterPro"/>
</dbReference>
<dbReference type="InterPro" id="IPR011257">
    <property type="entry name" value="DNA_glycosylase"/>
</dbReference>
<dbReference type="PANTHER" id="PTHR30037">
    <property type="entry name" value="DNA-3-METHYLADENINE GLYCOSYLASE 1"/>
    <property type="match status" value="1"/>
</dbReference>
<evidence type="ECO:0000313" key="10">
    <source>
        <dbReference type="EMBL" id="CAB1368155.1"/>
    </source>
</evidence>
<feature type="binding site" evidence="9">
    <location>
        <position position="180"/>
    </location>
    <ligand>
        <name>Zn(2+)</name>
        <dbReference type="ChEBI" id="CHEBI:29105"/>
    </ligand>
</feature>
<feature type="binding site" evidence="9">
    <location>
        <position position="9"/>
    </location>
    <ligand>
        <name>Zn(2+)</name>
        <dbReference type="ChEBI" id="CHEBI:29105"/>
    </ligand>
</feature>
<dbReference type="Gene3D" id="1.10.340.30">
    <property type="entry name" value="Hypothetical protein, domain 2"/>
    <property type="match status" value="1"/>
</dbReference>
<feature type="binding site" evidence="9">
    <location>
        <position position="22"/>
    </location>
    <ligand>
        <name>Zn(2+)</name>
        <dbReference type="ChEBI" id="CHEBI:29105"/>
    </ligand>
</feature>
<dbReference type="Pfam" id="PF03352">
    <property type="entry name" value="Adenine_glyco"/>
    <property type="match status" value="1"/>
</dbReference>